<dbReference type="RefSeq" id="XP_025579523.1">
    <property type="nucleotide sequence ID" value="XM_025718565.1"/>
</dbReference>
<evidence type="ECO:0000313" key="2">
    <source>
        <dbReference type="EMBL" id="RAL05196.1"/>
    </source>
</evidence>
<sequence length="663" mass="73828">MLQTPHFHFSVDNPPTRGSRGAAGPEVHLLKELGQLQLPSTFSLLADLKSLAVLNIEDLRIVSQLTHCISQCESTLKSLKLSFSDDLAKSARKRTLANTPGDTLLASNMYPMHAQTANQATFQSAAPPSTDSFLSSDPVIRRERAIQESVLAYIFKLNGPTLRTKALEDALQNEHHRSLATSPPLSEEVKDRRFVRALRSLSRMLPTMMVLNSEHTGIIGALHRIDKATTQYLDGQSSKDASQVTATATASGTVSTPESPRPSSSKFVSSESKIRKQTCPSDEIDIEHPDVVDEGEDQEFLEETQRSITEASVLAFSHHPAPRLRTPDSRSKGKQPVRNPPAGPEKPTDKALDRYVRQAHGIPLESLSIHLIPVRATVIGQAINMFSLKHLSLLNVGPQGPLWILLKRCNQMRPLQLTSIHTDNVTTALCTLISSLDKVTELFLFERSSQAKVESLAEKTTVDMITIRKDILSKHMQHLERLVLRNDEGSSWVADARTIRLISQVGRNLLELGVGVNNYQHYLVEQIGGLSSLTALQIFWYRADMCTTMLREVQYTLIDSILHFPHLRLEYVALCFNQHGPIANAAIQIKSRIKHLAKAARGETKPAHETSAYVPLDASFPVEDKDGDPAFLFGFEWNTRALLRIEDIRGVKMWEKGTWEVKL</sequence>
<evidence type="ECO:0000256" key="1">
    <source>
        <dbReference type="SAM" id="MobiDB-lite"/>
    </source>
</evidence>
<feature type="compositionally biased region" description="Low complexity" evidence="1">
    <location>
        <begin position="241"/>
        <end position="271"/>
    </location>
</feature>
<dbReference type="STRING" id="1448316.A0A395HC30"/>
<feature type="region of interest" description="Disordered" evidence="1">
    <location>
        <begin position="235"/>
        <end position="302"/>
    </location>
</feature>
<name>A0A395HC30_9EURO</name>
<gene>
    <name evidence="2" type="ORF">BO80DRAFT_421252</name>
</gene>
<feature type="region of interest" description="Disordered" evidence="1">
    <location>
        <begin position="1"/>
        <end position="22"/>
    </location>
</feature>
<proteinExistence type="predicted"/>
<dbReference type="GeneID" id="37223430"/>
<dbReference type="AlphaFoldDB" id="A0A395HC30"/>
<dbReference type="EMBL" id="KZ824421">
    <property type="protein sequence ID" value="RAL05196.1"/>
    <property type="molecule type" value="Genomic_DNA"/>
</dbReference>
<protein>
    <submittedName>
        <fullName evidence="2">Uncharacterized protein</fullName>
    </submittedName>
</protein>
<accession>A0A395HC30</accession>
<dbReference type="OrthoDB" id="4200124at2759"/>
<evidence type="ECO:0000313" key="3">
    <source>
        <dbReference type="Proteomes" id="UP000249402"/>
    </source>
</evidence>
<dbReference type="VEuPathDB" id="FungiDB:BO80DRAFT_421252"/>
<feature type="compositionally biased region" description="Acidic residues" evidence="1">
    <location>
        <begin position="292"/>
        <end position="302"/>
    </location>
</feature>
<feature type="region of interest" description="Disordered" evidence="1">
    <location>
        <begin position="314"/>
        <end position="349"/>
    </location>
</feature>
<keyword evidence="3" id="KW-1185">Reference proteome</keyword>
<organism evidence="2 3">
    <name type="scientific">Aspergillus ibericus CBS 121593</name>
    <dbReference type="NCBI Taxonomy" id="1448316"/>
    <lineage>
        <taxon>Eukaryota</taxon>
        <taxon>Fungi</taxon>
        <taxon>Dikarya</taxon>
        <taxon>Ascomycota</taxon>
        <taxon>Pezizomycotina</taxon>
        <taxon>Eurotiomycetes</taxon>
        <taxon>Eurotiomycetidae</taxon>
        <taxon>Eurotiales</taxon>
        <taxon>Aspergillaceae</taxon>
        <taxon>Aspergillus</taxon>
        <taxon>Aspergillus subgen. Circumdati</taxon>
    </lineage>
</organism>
<dbReference type="Proteomes" id="UP000249402">
    <property type="component" value="Unassembled WGS sequence"/>
</dbReference>
<reference evidence="2 3" key="1">
    <citation type="submission" date="2018-02" db="EMBL/GenBank/DDBJ databases">
        <title>The genomes of Aspergillus section Nigri reveals drivers in fungal speciation.</title>
        <authorList>
            <consortium name="DOE Joint Genome Institute"/>
            <person name="Vesth T.C."/>
            <person name="Nybo J."/>
            <person name="Theobald S."/>
            <person name="Brandl J."/>
            <person name="Frisvad J.C."/>
            <person name="Nielsen K.F."/>
            <person name="Lyhne E.K."/>
            <person name="Kogle M.E."/>
            <person name="Kuo A."/>
            <person name="Riley R."/>
            <person name="Clum A."/>
            <person name="Nolan M."/>
            <person name="Lipzen A."/>
            <person name="Salamov A."/>
            <person name="Henrissat B."/>
            <person name="Wiebenga A."/>
            <person name="De vries R.P."/>
            <person name="Grigoriev I.V."/>
            <person name="Mortensen U.H."/>
            <person name="Andersen M.R."/>
            <person name="Baker S.E."/>
        </authorList>
    </citation>
    <scope>NUCLEOTIDE SEQUENCE [LARGE SCALE GENOMIC DNA]</scope>
    <source>
        <strain evidence="2 3">CBS 121593</strain>
    </source>
</reference>